<evidence type="ECO:0000313" key="3">
    <source>
        <dbReference type="Proteomes" id="UP000184164"/>
    </source>
</evidence>
<evidence type="ECO:0000256" key="1">
    <source>
        <dbReference type="SAM" id="Phobius"/>
    </source>
</evidence>
<feature type="transmembrane region" description="Helical" evidence="1">
    <location>
        <begin position="58"/>
        <end position="77"/>
    </location>
</feature>
<feature type="transmembrane region" description="Helical" evidence="1">
    <location>
        <begin position="27"/>
        <end position="46"/>
    </location>
</feature>
<protein>
    <submittedName>
        <fullName evidence="2">Uncharacterized protein</fullName>
    </submittedName>
</protein>
<keyword evidence="3" id="KW-1185">Reference proteome</keyword>
<evidence type="ECO:0000313" key="2">
    <source>
        <dbReference type="EMBL" id="SHF67878.1"/>
    </source>
</evidence>
<organism evidence="2 3">
    <name type="scientific">Mariniphaga anaerophila</name>
    <dbReference type="NCBI Taxonomy" id="1484053"/>
    <lineage>
        <taxon>Bacteria</taxon>
        <taxon>Pseudomonadati</taxon>
        <taxon>Bacteroidota</taxon>
        <taxon>Bacteroidia</taxon>
        <taxon>Marinilabiliales</taxon>
        <taxon>Prolixibacteraceae</taxon>
        <taxon>Mariniphaga</taxon>
    </lineage>
</organism>
<sequence length="85" mass="9744">MRLNSQEGYKNLASREQQQLNRMKNTALIIIVFIWVFSLLLLIIALTNVIPGNPLQEYKLIVGIGFILITSGLKFAYNKAKNKHR</sequence>
<dbReference type="Proteomes" id="UP000184164">
    <property type="component" value="Unassembled WGS sequence"/>
</dbReference>
<proteinExistence type="predicted"/>
<accession>A0A1M5DLH5</accession>
<keyword evidence="1" id="KW-1133">Transmembrane helix</keyword>
<keyword evidence="1" id="KW-0812">Transmembrane</keyword>
<dbReference type="AlphaFoldDB" id="A0A1M5DLH5"/>
<gene>
    <name evidence="2" type="ORF">SAMN05444274_107156</name>
</gene>
<name>A0A1M5DLH5_9BACT</name>
<keyword evidence="1" id="KW-0472">Membrane</keyword>
<reference evidence="3" key="1">
    <citation type="submission" date="2016-11" db="EMBL/GenBank/DDBJ databases">
        <authorList>
            <person name="Varghese N."/>
            <person name="Submissions S."/>
        </authorList>
    </citation>
    <scope>NUCLEOTIDE SEQUENCE [LARGE SCALE GENOMIC DNA]</scope>
    <source>
        <strain evidence="3">DSM 26910</strain>
    </source>
</reference>
<dbReference type="EMBL" id="FQUM01000007">
    <property type="protein sequence ID" value="SHF67878.1"/>
    <property type="molecule type" value="Genomic_DNA"/>
</dbReference>